<evidence type="ECO:0000313" key="5">
    <source>
        <dbReference type="EMBL" id="SDM44074.1"/>
    </source>
</evidence>
<dbReference type="Gene3D" id="1.10.10.10">
    <property type="entry name" value="Winged helix-like DNA-binding domain superfamily/Winged helix DNA-binding domain"/>
    <property type="match status" value="1"/>
</dbReference>
<dbReference type="InterPro" id="IPR056529">
    <property type="entry name" value="HVO_2928_N"/>
</dbReference>
<evidence type="ECO:0000256" key="1">
    <source>
        <dbReference type="ARBA" id="ARBA00023015"/>
    </source>
</evidence>
<dbReference type="InterPro" id="IPR007050">
    <property type="entry name" value="HTH_bacterioopsin"/>
</dbReference>
<gene>
    <name evidence="5" type="ORF">SAMN04487949_1669</name>
</gene>
<dbReference type="InterPro" id="IPR036388">
    <property type="entry name" value="WH-like_DNA-bd_sf"/>
</dbReference>
<dbReference type="EMBL" id="FNHL01000002">
    <property type="protein sequence ID" value="SDM44074.1"/>
    <property type="molecule type" value="Genomic_DNA"/>
</dbReference>
<feature type="domain" description="HVO-2928 N-terminal" evidence="4">
    <location>
        <begin position="3"/>
        <end position="170"/>
    </location>
</feature>
<evidence type="ECO:0000259" key="4">
    <source>
        <dbReference type="Pfam" id="PF24281"/>
    </source>
</evidence>
<dbReference type="AlphaFoldDB" id="A0A1G9T8T3"/>
<reference evidence="6" key="1">
    <citation type="submission" date="2016-10" db="EMBL/GenBank/DDBJ databases">
        <authorList>
            <person name="Varghese N."/>
            <person name="Submissions S."/>
        </authorList>
    </citation>
    <scope>NUCLEOTIDE SEQUENCE [LARGE SCALE GENOMIC DNA]</scope>
    <source>
        <strain evidence="6">CGMCC 1.10119</strain>
    </source>
</reference>
<evidence type="ECO:0000259" key="3">
    <source>
        <dbReference type="Pfam" id="PF04967"/>
    </source>
</evidence>
<evidence type="ECO:0000313" key="6">
    <source>
        <dbReference type="Proteomes" id="UP000199451"/>
    </source>
</evidence>
<keyword evidence="2" id="KW-0804">Transcription</keyword>
<dbReference type="OrthoDB" id="198846at2157"/>
<dbReference type="Pfam" id="PF24281">
    <property type="entry name" value="HVO_2928_N"/>
    <property type="match status" value="1"/>
</dbReference>
<keyword evidence="6" id="KW-1185">Reference proteome</keyword>
<dbReference type="STRING" id="660521.SAMN04487949_1669"/>
<feature type="domain" description="HTH bat-type" evidence="3">
    <location>
        <begin position="183"/>
        <end position="231"/>
    </location>
</feature>
<sequence length="255" mass="28908">MREFAFTIEYEKGADPLMDVFIDNPDLHARTMNTHVSPTSMWRIDRIAGPETALKELDEIYTAPEHCNECIGSRHCHTDWEHEILESSPSRRTVYTYRPSPGDCYSIPQLACMYLGEGYIPTAERRENRYEWRILMRDDGDAGGLHDALSEELRDGLSLSFRQIGGPSYWAEEAVSLAELPYEQREAIETAVRMGYYQTPRGTSMSEVADALGVPRSTLQYRLQQAESWIIGNFVSQSVADIGEDRSGPPMATEV</sequence>
<accession>A0A1G9T8T3</accession>
<protein>
    <submittedName>
        <fullName evidence="5">HTH DNA binding domain-containing protein</fullName>
    </submittedName>
</protein>
<evidence type="ECO:0000256" key="2">
    <source>
        <dbReference type="ARBA" id="ARBA00023163"/>
    </source>
</evidence>
<keyword evidence="1" id="KW-0805">Transcription regulation</keyword>
<proteinExistence type="predicted"/>
<name>A0A1G9T8T3_9EURY</name>
<dbReference type="RefSeq" id="WP_089696388.1">
    <property type="nucleotide sequence ID" value="NZ_FNHL01000002.1"/>
</dbReference>
<dbReference type="Proteomes" id="UP000199451">
    <property type="component" value="Unassembled WGS sequence"/>
</dbReference>
<dbReference type="Pfam" id="PF04967">
    <property type="entry name" value="HTH_10"/>
    <property type="match status" value="1"/>
</dbReference>
<organism evidence="5 6">
    <name type="scientific">Halogranum gelatinilyticum</name>
    <dbReference type="NCBI Taxonomy" id="660521"/>
    <lineage>
        <taxon>Archaea</taxon>
        <taxon>Methanobacteriati</taxon>
        <taxon>Methanobacteriota</taxon>
        <taxon>Stenosarchaea group</taxon>
        <taxon>Halobacteria</taxon>
        <taxon>Halobacteriales</taxon>
        <taxon>Haloferacaceae</taxon>
    </lineage>
</organism>